<gene>
    <name evidence="2" type="ORF">AB0I48_04115</name>
</gene>
<keyword evidence="3" id="KW-1185">Reference proteome</keyword>
<dbReference type="Proteomes" id="UP001551695">
    <property type="component" value="Unassembled WGS sequence"/>
</dbReference>
<evidence type="ECO:0000259" key="1">
    <source>
        <dbReference type="Pfam" id="PF04149"/>
    </source>
</evidence>
<sequence length="135" mass="14554">MATTATFRSVCISDWFTSSRSNNGNQCVEVRFVGDVVLVRDSKYRRDPAALLCDEPIITVTATEWTSFLTVLASGGSVEGPTALITSTALTALTTSDGTTSLRHGDITLTYTPEEWDAFIAGVRDGEFDRVVLPA</sequence>
<reference evidence="2 3" key="1">
    <citation type="submission" date="2024-06" db="EMBL/GenBank/DDBJ databases">
        <title>The Natural Products Discovery Center: Release of the First 8490 Sequenced Strains for Exploring Actinobacteria Biosynthetic Diversity.</title>
        <authorList>
            <person name="Kalkreuter E."/>
            <person name="Kautsar S.A."/>
            <person name="Yang D."/>
            <person name="Bader C.D."/>
            <person name="Teijaro C.N."/>
            <person name="Fluegel L."/>
            <person name="Davis C.M."/>
            <person name="Simpson J.R."/>
            <person name="Lauterbach L."/>
            <person name="Steele A.D."/>
            <person name="Gui C."/>
            <person name="Meng S."/>
            <person name="Li G."/>
            <person name="Viehrig K."/>
            <person name="Ye F."/>
            <person name="Su P."/>
            <person name="Kiefer A.F."/>
            <person name="Nichols A."/>
            <person name="Cepeda A.J."/>
            <person name="Yan W."/>
            <person name="Fan B."/>
            <person name="Jiang Y."/>
            <person name="Adhikari A."/>
            <person name="Zheng C.-J."/>
            <person name="Schuster L."/>
            <person name="Cowan T.M."/>
            <person name="Smanski M.J."/>
            <person name="Chevrette M.G."/>
            <person name="De Carvalho L.P.S."/>
            <person name="Shen B."/>
        </authorList>
    </citation>
    <scope>NUCLEOTIDE SEQUENCE [LARGE SCALE GENOMIC DNA]</scope>
    <source>
        <strain evidence="2 3">NPDC050403</strain>
    </source>
</reference>
<feature type="domain" description="DUF397" evidence="1">
    <location>
        <begin position="14"/>
        <end position="70"/>
    </location>
</feature>
<dbReference type="Pfam" id="PF04149">
    <property type="entry name" value="DUF397"/>
    <property type="match status" value="1"/>
</dbReference>
<evidence type="ECO:0000313" key="3">
    <source>
        <dbReference type="Proteomes" id="UP001551695"/>
    </source>
</evidence>
<dbReference type="RefSeq" id="WP_357780154.1">
    <property type="nucleotide sequence ID" value="NZ_JBFAKC010000002.1"/>
</dbReference>
<accession>A0ABV3FN26</accession>
<dbReference type="InterPro" id="IPR007278">
    <property type="entry name" value="DUF397"/>
</dbReference>
<name>A0ABV3FN26_9NOCA</name>
<comment type="caution">
    <text evidence="2">The sequence shown here is derived from an EMBL/GenBank/DDBJ whole genome shotgun (WGS) entry which is preliminary data.</text>
</comment>
<protein>
    <submittedName>
        <fullName evidence="2">DUF397 domain-containing protein</fullName>
    </submittedName>
</protein>
<evidence type="ECO:0000313" key="2">
    <source>
        <dbReference type="EMBL" id="MEV0706730.1"/>
    </source>
</evidence>
<dbReference type="EMBL" id="JBFAKC010000002">
    <property type="protein sequence ID" value="MEV0706730.1"/>
    <property type="molecule type" value="Genomic_DNA"/>
</dbReference>
<organism evidence="2 3">
    <name type="scientific">Nocardia aurea</name>
    <dbReference type="NCBI Taxonomy" id="2144174"/>
    <lineage>
        <taxon>Bacteria</taxon>
        <taxon>Bacillati</taxon>
        <taxon>Actinomycetota</taxon>
        <taxon>Actinomycetes</taxon>
        <taxon>Mycobacteriales</taxon>
        <taxon>Nocardiaceae</taxon>
        <taxon>Nocardia</taxon>
    </lineage>
</organism>
<proteinExistence type="predicted"/>